<sequence>MEIKYEIADDKIRNFTDSAKSRLQEQSQKYTLEIISEAEKVEELIRENGASTEITDNIIFQAVRRNKTEKKKSIKTILVRIIAELLLFVSGLMFIPEKFITTENTFNLGYFVAFAIVTLIALVATIVTYFIGGE</sequence>
<dbReference type="RefSeq" id="WP_117494913.1">
    <property type="nucleotide sequence ID" value="NZ_QSOI01000006.1"/>
</dbReference>
<evidence type="ECO:0000256" key="1">
    <source>
        <dbReference type="SAM" id="Phobius"/>
    </source>
</evidence>
<keyword evidence="1" id="KW-0812">Transmembrane</keyword>
<evidence type="ECO:0000313" key="2">
    <source>
        <dbReference type="EMBL" id="RGI84652.1"/>
    </source>
</evidence>
<dbReference type="Proteomes" id="UP000260664">
    <property type="component" value="Unassembled WGS sequence"/>
</dbReference>
<proteinExistence type="predicted"/>
<protein>
    <submittedName>
        <fullName evidence="2">Uncharacterized protein</fullName>
    </submittedName>
</protein>
<dbReference type="EMBL" id="QSOI01000006">
    <property type="protein sequence ID" value="RGI84652.1"/>
    <property type="molecule type" value="Genomic_DNA"/>
</dbReference>
<comment type="caution">
    <text evidence="2">The sequence shown here is derived from an EMBL/GenBank/DDBJ whole genome shotgun (WGS) entry which is preliminary data.</text>
</comment>
<keyword evidence="1" id="KW-0472">Membrane</keyword>
<organism evidence="2 3">
    <name type="scientific">Dorea formicigenerans</name>
    <dbReference type="NCBI Taxonomy" id="39486"/>
    <lineage>
        <taxon>Bacteria</taxon>
        <taxon>Bacillati</taxon>
        <taxon>Bacillota</taxon>
        <taxon>Clostridia</taxon>
        <taxon>Lachnospirales</taxon>
        <taxon>Lachnospiraceae</taxon>
        <taxon>Dorea</taxon>
    </lineage>
</organism>
<feature type="transmembrane region" description="Helical" evidence="1">
    <location>
        <begin position="77"/>
        <end position="96"/>
    </location>
</feature>
<keyword evidence="1" id="KW-1133">Transmembrane helix</keyword>
<reference evidence="2 3" key="1">
    <citation type="submission" date="2018-08" db="EMBL/GenBank/DDBJ databases">
        <title>A genome reference for cultivated species of the human gut microbiota.</title>
        <authorList>
            <person name="Zou Y."/>
            <person name="Xue W."/>
            <person name="Luo G."/>
        </authorList>
    </citation>
    <scope>NUCLEOTIDE SEQUENCE [LARGE SCALE GENOMIC DNA]</scope>
    <source>
        <strain evidence="2 3">TM09-19AC</strain>
    </source>
</reference>
<accession>A0A3E4F6W2</accession>
<evidence type="ECO:0000313" key="3">
    <source>
        <dbReference type="Proteomes" id="UP000260664"/>
    </source>
</evidence>
<name>A0A3E4F6W2_9FIRM</name>
<feature type="transmembrane region" description="Helical" evidence="1">
    <location>
        <begin position="108"/>
        <end position="131"/>
    </location>
</feature>
<dbReference type="AlphaFoldDB" id="A0A3E4F6W2"/>
<gene>
    <name evidence="2" type="ORF">DXD84_06850</name>
</gene>